<keyword evidence="6" id="KW-0539">Nucleus</keyword>
<evidence type="ECO:0000256" key="5">
    <source>
        <dbReference type="ARBA" id="ARBA00022833"/>
    </source>
</evidence>
<dbReference type="PROSITE" id="PS50157">
    <property type="entry name" value="ZINC_FINGER_C2H2_2"/>
    <property type="match status" value="2"/>
</dbReference>
<dbReference type="Pfam" id="PF00096">
    <property type="entry name" value="zf-C2H2"/>
    <property type="match status" value="1"/>
</dbReference>
<feature type="region of interest" description="Disordered" evidence="8">
    <location>
        <begin position="16"/>
        <end position="36"/>
    </location>
</feature>
<protein>
    <submittedName>
        <fullName evidence="11">C2H2-type domain-containing protein</fullName>
    </submittedName>
</protein>
<feature type="domain" description="C2H2-type" evidence="9">
    <location>
        <begin position="222"/>
        <end position="249"/>
    </location>
</feature>
<reference evidence="11" key="2">
    <citation type="submission" date="2020-10" db="UniProtKB">
        <authorList>
            <consortium name="WormBaseParasite"/>
        </authorList>
    </citation>
    <scope>IDENTIFICATION</scope>
</reference>
<dbReference type="InterPro" id="IPR050888">
    <property type="entry name" value="ZnF_C2H2-type_TF"/>
</dbReference>
<evidence type="ECO:0000256" key="3">
    <source>
        <dbReference type="ARBA" id="ARBA00022737"/>
    </source>
</evidence>
<accession>A0A7E4ZT93</accession>
<evidence type="ECO:0000256" key="6">
    <source>
        <dbReference type="ARBA" id="ARBA00023242"/>
    </source>
</evidence>
<dbReference type="InterPro" id="IPR013087">
    <property type="entry name" value="Znf_C2H2_type"/>
</dbReference>
<sequence length="396" mass="44620">MSALVRNDEILKRAPSIIPQRKRQNSPRNGARSAIGDDLLQQEIDRDLSSELSVQDGVLVANKNRLTGEGLNPTTSRRVVVVNTTEVKASLRSRQLPGIADEVESYPCRICNRVFLTDNGLSKHAENEHPRHINLIANDIASITSEWKRRSASTSNKQYVRVHPQKLAFAMRRNNTGRPKSPGVYELCNICDTIIKLDPPDAFEKHKAKHAEDARNEGDMNLTCVQCNTKFSTLATFEKHLMSHSASQWVCEFCKSGFASEKELLLHRNEYHATLAAEPSASRPSTSTEIHNNQSYDQGNYIRNKQNLRLTELAQVKTKCALCNMVFYRIDLLMRHVLTVHKTATFEAVIEVKGLPSYCLSVTETGTFFVCCQMSFTDHNAFTTHRMSAHEPTDFG</sequence>
<dbReference type="GO" id="GO:0005634">
    <property type="term" value="C:nucleus"/>
    <property type="evidence" value="ECO:0007669"/>
    <property type="project" value="UniProtKB-SubCell"/>
</dbReference>
<name>A0A7E4ZT93_PANRE</name>
<evidence type="ECO:0000256" key="4">
    <source>
        <dbReference type="ARBA" id="ARBA00022771"/>
    </source>
</evidence>
<dbReference type="AlphaFoldDB" id="A0A7E4ZT93"/>
<evidence type="ECO:0000259" key="9">
    <source>
        <dbReference type="PROSITE" id="PS50157"/>
    </source>
</evidence>
<reference evidence="10" key="1">
    <citation type="journal article" date="2013" name="Genetics">
        <title>The draft genome and transcriptome of Panagrellus redivivus are shaped by the harsh demands of a free-living lifestyle.</title>
        <authorList>
            <person name="Srinivasan J."/>
            <person name="Dillman A.R."/>
            <person name="Macchietto M.G."/>
            <person name="Heikkinen L."/>
            <person name="Lakso M."/>
            <person name="Fracchia K.M."/>
            <person name="Antoshechkin I."/>
            <person name="Mortazavi A."/>
            <person name="Wong G."/>
            <person name="Sternberg P.W."/>
        </authorList>
    </citation>
    <scope>NUCLEOTIDE SEQUENCE [LARGE SCALE GENOMIC DNA]</scope>
    <source>
        <strain evidence="10">MT8872</strain>
    </source>
</reference>
<dbReference type="GO" id="GO:0008270">
    <property type="term" value="F:zinc ion binding"/>
    <property type="evidence" value="ECO:0007669"/>
    <property type="project" value="UniProtKB-KW"/>
</dbReference>
<dbReference type="PROSITE" id="PS00028">
    <property type="entry name" value="ZINC_FINGER_C2H2_1"/>
    <property type="match status" value="4"/>
</dbReference>
<keyword evidence="2" id="KW-0479">Metal-binding</keyword>
<organism evidence="10 11">
    <name type="scientific">Panagrellus redivivus</name>
    <name type="common">Microworm</name>
    <dbReference type="NCBI Taxonomy" id="6233"/>
    <lineage>
        <taxon>Eukaryota</taxon>
        <taxon>Metazoa</taxon>
        <taxon>Ecdysozoa</taxon>
        <taxon>Nematoda</taxon>
        <taxon>Chromadorea</taxon>
        <taxon>Rhabditida</taxon>
        <taxon>Tylenchina</taxon>
        <taxon>Panagrolaimomorpha</taxon>
        <taxon>Panagrolaimoidea</taxon>
        <taxon>Panagrolaimidae</taxon>
        <taxon>Panagrellus</taxon>
    </lineage>
</organism>
<dbReference type="Gene3D" id="3.30.160.60">
    <property type="entry name" value="Classic Zinc Finger"/>
    <property type="match status" value="1"/>
</dbReference>
<keyword evidence="4 7" id="KW-0863">Zinc-finger</keyword>
<keyword evidence="5" id="KW-0862">Zinc</keyword>
<dbReference type="Proteomes" id="UP000492821">
    <property type="component" value="Unassembled WGS sequence"/>
</dbReference>
<evidence type="ECO:0000256" key="8">
    <source>
        <dbReference type="SAM" id="MobiDB-lite"/>
    </source>
</evidence>
<dbReference type="PANTHER" id="PTHR24406">
    <property type="entry name" value="TRANSCRIPTIONAL REPRESSOR CTCFL-RELATED"/>
    <property type="match status" value="1"/>
</dbReference>
<evidence type="ECO:0000313" key="10">
    <source>
        <dbReference type="Proteomes" id="UP000492821"/>
    </source>
</evidence>
<keyword evidence="3" id="KW-0677">Repeat</keyword>
<dbReference type="WBParaSite" id="Pan_g1616.t1">
    <property type="protein sequence ID" value="Pan_g1616.t1"/>
    <property type="gene ID" value="Pan_g1616"/>
</dbReference>
<evidence type="ECO:0000256" key="1">
    <source>
        <dbReference type="ARBA" id="ARBA00004123"/>
    </source>
</evidence>
<evidence type="ECO:0000313" key="11">
    <source>
        <dbReference type="WBParaSite" id="Pan_g1616.t1"/>
    </source>
</evidence>
<evidence type="ECO:0000256" key="7">
    <source>
        <dbReference type="PROSITE-ProRule" id="PRU00042"/>
    </source>
</evidence>
<feature type="domain" description="C2H2-type" evidence="9">
    <location>
        <begin position="106"/>
        <end position="129"/>
    </location>
</feature>
<keyword evidence="10" id="KW-1185">Reference proteome</keyword>
<proteinExistence type="predicted"/>
<evidence type="ECO:0000256" key="2">
    <source>
        <dbReference type="ARBA" id="ARBA00022723"/>
    </source>
</evidence>
<dbReference type="SMART" id="SM00355">
    <property type="entry name" value="ZnF_C2H2"/>
    <property type="match status" value="5"/>
</dbReference>
<comment type="subcellular location">
    <subcellularLocation>
        <location evidence="1">Nucleus</location>
    </subcellularLocation>
</comment>